<name>A0A6S7GHU3_PARCT</name>
<dbReference type="InterPro" id="IPR002495">
    <property type="entry name" value="Glyco_trans_8"/>
</dbReference>
<evidence type="ECO:0000256" key="2">
    <source>
        <dbReference type="ARBA" id="ARBA00038934"/>
    </source>
</evidence>
<dbReference type="PANTHER" id="PTHR11183">
    <property type="entry name" value="GLYCOGENIN SUBFAMILY MEMBER"/>
    <property type="match status" value="1"/>
</dbReference>
<dbReference type="Proteomes" id="UP001152795">
    <property type="component" value="Unassembled WGS sequence"/>
</dbReference>
<protein>
    <recommendedName>
        <fullName evidence="2">glycogenin glucosyltransferase</fullName>
        <ecNumber evidence="2">2.4.1.186</ecNumber>
    </recommendedName>
</protein>
<dbReference type="GO" id="GO:0005978">
    <property type="term" value="P:glycogen biosynthetic process"/>
    <property type="evidence" value="ECO:0007669"/>
    <property type="project" value="UniProtKB-ARBA"/>
</dbReference>
<evidence type="ECO:0000256" key="3">
    <source>
        <dbReference type="SAM" id="MobiDB-lite"/>
    </source>
</evidence>
<evidence type="ECO:0000256" key="4">
    <source>
        <dbReference type="SAM" id="Phobius"/>
    </source>
</evidence>
<dbReference type="EC" id="2.4.1.186" evidence="2"/>
<keyword evidence="4" id="KW-1133">Transmembrane helix</keyword>
<dbReference type="InterPro" id="IPR029044">
    <property type="entry name" value="Nucleotide-diphossugar_trans"/>
</dbReference>
<accession>A0A6S7GHU3</accession>
<proteinExistence type="inferred from homology"/>
<organism evidence="5 6">
    <name type="scientific">Paramuricea clavata</name>
    <name type="common">Red gorgonian</name>
    <name type="synonym">Violescent sea-whip</name>
    <dbReference type="NCBI Taxonomy" id="317549"/>
    <lineage>
        <taxon>Eukaryota</taxon>
        <taxon>Metazoa</taxon>
        <taxon>Cnidaria</taxon>
        <taxon>Anthozoa</taxon>
        <taxon>Octocorallia</taxon>
        <taxon>Malacalcyonacea</taxon>
        <taxon>Plexauridae</taxon>
        <taxon>Paramuricea</taxon>
    </lineage>
</organism>
<evidence type="ECO:0000313" key="5">
    <source>
        <dbReference type="EMBL" id="CAB3988556.1"/>
    </source>
</evidence>
<feature type="compositionally biased region" description="Basic and acidic residues" evidence="3">
    <location>
        <begin position="341"/>
        <end position="354"/>
    </location>
</feature>
<keyword evidence="4" id="KW-0472">Membrane</keyword>
<comment type="similarity">
    <text evidence="1">Belongs to the glycosyltransferase 8 family. Glycogenin subfamily.</text>
</comment>
<feature type="transmembrane region" description="Helical" evidence="4">
    <location>
        <begin position="46"/>
        <end position="69"/>
    </location>
</feature>
<dbReference type="InterPro" id="IPR050587">
    <property type="entry name" value="GNT1/Glycosyltrans_8"/>
</dbReference>
<evidence type="ECO:0000313" key="6">
    <source>
        <dbReference type="Proteomes" id="UP001152795"/>
    </source>
</evidence>
<dbReference type="SUPFAM" id="SSF53448">
    <property type="entry name" value="Nucleotide-diphospho-sugar transferases"/>
    <property type="match status" value="1"/>
</dbReference>
<dbReference type="Gene3D" id="3.90.550.10">
    <property type="entry name" value="Spore Coat Polysaccharide Biosynthesis Protein SpsA, Chain A"/>
    <property type="match status" value="1"/>
</dbReference>
<keyword evidence="6" id="KW-1185">Reference proteome</keyword>
<gene>
    <name evidence="5" type="ORF">PACLA_8A069780</name>
</gene>
<comment type="caution">
    <text evidence="5">The sequence shown here is derived from an EMBL/GenBank/DDBJ whole genome shotgun (WGS) entry which is preliminary data.</text>
</comment>
<dbReference type="OrthoDB" id="2014201at2759"/>
<reference evidence="5" key="1">
    <citation type="submission" date="2020-04" db="EMBL/GenBank/DDBJ databases">
        <authorList>
            <person name="Alioto T."/>
            <person name="Alioto T."/>
            <person name="Gomez Garrido J."/>
        </authorList>
    </citation>
    <scope>NUCLEOTIDE SEQUENCE</scope>
    <source>
        <strain evidence="5">A484AB</strain>
    </source>
</reference>
<dbReference type="Pfam" id="PF01501">
    <property type="entry name" value="Glyco_transf_8"/>
    <property type="match status" value="1"/>
</dbReference>
<dbReference type="EMBL" id="CACRXK020001342">
    <property type="protein sequence ID" value="CAB3988556.1"/>
    <property type="molecule type" value="Genomic_DNA"/>
</dbReference>
<keyword evidence="4" id="KW-0812">Transmembrane</keyword>
<feature type="region of interest" description="Disordered" evidence="3">
    <location>
        <begin position="341"/>
        <end position="360"/>
    </location>
</feature>
<evidence type="ECO:0000256" key="1">
    <source>
        <dbReference type="ARBA" id="ARBA00038162"/>
    </source>
</evidence>
<dbReference type="AlphaFoldDB" id="A0A6S7GHU3"/>
<dbReference type="GO" id="GO:0008466">
    <property type="term" value="F:glycogenin glucosyltransferase activity"/>
    <property type="evidence" value="ECO:0007669"/>
    <property type="project" value="UniProtKB-EC"/>
</dbReference>
<sequence>MSRNIKFSQHSSRHISAVHRPSTTQVRLTRTTAIHERRRYLHRPRYAYVTLVMCGDEYAIGAAVLGWSLRKFGVQHELIVMVTPDVSIKTRKLLMKIFDRVETVKYIQSMTRSTLRGHEYRQEKEWMKFCLTKGNMMKFIEYDKIVWMDADMLALANLDEIFELSTPAGICTSIRDDERWHGERLPEAEIKESLSNNYGVRGCIMVLKPCVRDYLMAKSQQHAGHGGVYPGPDEYFYTMMYKERWHHLDQKYGCSAVSENNGIQPAAVHFDLAKPWQSKEVDGCPGIQKWWLFAKDLITEHPEFTNLLPIMGTPSGQSRSWLFLSPVEKVSFKLMNDYKTERSETGKRRNEKKITGQQHTSRILLNKDKINANHVIQ</sequence>